<evidence type="ECO:0000313" key="2">
    <source>
        <dbReference type="EMBL" id="HIZ85834.1"/>
    </source>
</evidence>
<evidence type="ECO:0008006" key="4">
    <source>
        <dbReference type="Google" id="ProtNLM"/>
    </source>
</evidence>
<dbReference type="Proteomes" id="UP000824115">
    <property type="component" value="Unassembled WGS sequence"/>
</dbReference>
<feature type="chain" id="PRO_5038693618" description="Lipoprotein" evidence="1">
    <location>
        <begin position="20"/>
        <end position="307"/>
    </location>
</feature>
<accession>A0A9D2K9F5</accession>
<comment type="caution">
    <text evidence="2">The sequence shown here is derived from an EMBL/GenBank/DDBJ whole genome shotgun (WGS) entry which is preliminary data.</text>
</comment>
<evidence type="ECO:0000256" key="1">
    <source>
        <dbReference type="SAM" id="SignalP"/>
    </source>
</evidence>
<organism evidence="2 3">
    <name type="scientific">Candidatus Coprenecus stercoravium</name>
    <dbReference type="NCBI Taxonomy" id="2840735"/>
    <lineage>
        <taxon>Bacteria</taxon>
        <taxon>Pseudomonadati</taxon>
        <taxon>Bacteroidota</taxon>
        <taxon>Bacteroidia</taxon>
        <taxon>Bacteroidales</taxon>
        <taxon>Rikenellaceae</taxon>
        <taxon>Rikenellaceae incertae sedis</taxon>
        <taxon>Candidatus Coprenecus</taxon>
    </lineage>
</organism>
<dbReference type="PROSITE" id="PS51257">
    <property type="entry name" value="PROKAR_LIPOPROTEIN"/>
    <property type="match status" value="1"/>
</dbReference>
<dbReference type="AlphaFoldDB" id="A0A9D2K9F5"/>
<protein>
    <recommendedName>
        <fullName evidence="4">Lipoprotein</fullName>
    </recommendedName>
</protein>
<dbReference type="EMBL" id="DXAW01000093">
    <property type="protein sequence ID" value="HIZ85834.1"/>
    <property type="molecule type" value="Genomic_DNA"/>
</dbReference>
<sequence length="307" mass="34850">MKKISFALAIAAAMSFVVACDKPSGGEDTPVNPNDTTEVVNPDDYTTFTVVKDHQTIGVEGGQVEFQYVFPDKPTAEDGHFTVNLDNIPWLSNFVATEDYLYVNVAENVGAEREAALVVQYRYEGSKVIEDSIFIYQEGAPYDVYLEAHYCEGEYYEDYEATAGVDTWQVRFSDKGHTTKGSAMFVLPMFTSEEPALTRDSIVAGYGRRVYIDALYEGTYVWEEGTYGEYYPMTISQYAFYGVFQDYSQGYTDQHWFTFGSLKITWLNDNGTQFLAEGTFTGDDGLDYALHYEGRIQDLIWRNKHLE</sequence>
<proteinExistence type="predicted"/>
<name>A0A9D2K9F5_9BACT</name>
<keyword evidence="1" id="KW-0732">Signal</keyword>
<feature type="signal peptide" evidence="1">
    <location>
        <begin position="1"/>
        <end position="19"/>
    </location>
</feature>
<evidence type="ECO:0000313" key="3">
    <source>
        <dbReference type="Proteomes" id="UP000824115"/>
    </source>
</evidence>
<gene>
    <name evidence="2" type="ORF">IAC04_05035</name>
</gene>
<reference evidence="2" key="2">
    <citation type="submission" date="2021-04" db="EMBL/GenBank/DDBJ databases">
        <authorList>
            <person name="Gilroy R."/>
        </authorList>
    </citation>
    <scope>NUCLEOTIDE SEQUENCE</scope>
    <source>
        <strain evidence="2">Gambia16-554</strain>
    </source>
</reference>
<reference evidence="2" key="1">
    <citation type="journal article" date="2021" name="PeerJ">
        <title>Extensive microbial diversity within the chicken gut microbiome revealed by metagenomics and culture.</title>
        <authorList>
            <person name="Gilroy R."/>
            <person name="Ravi A."/>
            <person name="Getino M."/>
            <person name="Pursley I."/>
            <person name="Horton D.L."/>
            <person name="Alikhan N.F."/>
            <person name="Baker D."/>
            <person name="Gharbi K."/>
            <person name="Hall N."/>
            <person name="Watson M."/>
            <person name="Adriaenssens E.M."/>
            <person name="Foster-Nyarko E."/>
            <person name="Jarju S."/>
            <person name="Secka A."/>
            <person name="Antonio M."/>
            <person name="Oren A."/>
            <person name="Chaudhuri R.R."/>
            <person name="La Ragione R."/>
            <person name="Hildebrand F."/>
            <person name="Pallen M.J."/>
        </authorList>
    </citation>
    <scope>NUCLEOTIDE SEQUENCE</scope>
    <source>
        <strain evidence="2">Gambia16-554</strain>
    </source>
</reference>